<evidence type="ECO:0000313" key="2">
    <source>
        <dbReference type="Proteomes" id="UP000638014"/>
    </source>
</evidence>
<comment type="caution">
    <text evidence="1">The sequence shown here is derived from an EMBL/GenBank/DDBJ whole genome shotgun (WGS) entry which is preliminary data.</text>
</comment>
<proteinExistence type="predicted"/>
<keyword evidence="2" id="KW-1185">Reference proteome</keyword>
<dbReference type="Proteomes" id="UP000638014">
    <property type="component" value="Unassembled WGS sequence"/>
</dbReference>
<name>A0A8J6UG22_9GAMM</name>
<protein>
    <submittedName>
        <fullName evidence="1">Uncharacterized protein</fullName>
    </submittedName>
</protein>
<reference evidence="1" key="1">
    <citation type="submission" date="2020-09" db="EMBL/GenBank/DDBJ databases">
        <title>A novel bacterium of genus Neiella, isolated from South China Sea.</title>
        <authorList>
            <person name="Huang H."/>
            <person name="Mo K."/>
            <person name="Hu Y."/>
        </authorList>
    </citation>
    <scope>NUCLEOTIDE SEQUENCE</scope>
    <source>
        <strain evidence="1">HB171785</strain>
    </source>
</reference>
<dbReference type="AlphaFoldDB" id="A0A8J6UG22"/>
<evidence type="ECO:0000313" key="1">
    <source>
        <dbReference type="EMBL" id="MBD1389491.1"/>
    </source>
</evidence>
<sequence>MSGNLIRSNVKVTTDHADLFEHLAPINKRKRAEEIRALARIGLLAKRQNLVPNEIDCSNSGQHHIDDNKTDQYDCCSTDRSDTASASLLDVPFDLSDTVLA</sequence>
<gene>
    <name evidence="1" type="ORF">IC617_08630</name>
</gene>
<dbReference type="RefSeq" id="WP_191144597.1">
    <property type="nucleotide sequence ID" value="NZ_JACXAF010000009.1"/>
</dbReference>
<accession>A0A8J6UG22</accession>
<dbReference type="EMBL" id="JACXAF010000009">
    <property type="protein sequence ID" value="MBD1389491.1"/>
    <property type="molecule type" value="Genomic_DNA"/>
</dbReference>
<organism evidence="1 2">
    <name type="scientific">Neiella litorisoli</name>
    <dbReference type="NCBI Taxonomy" id="2771431"/>
    <lineage>
        <taxon>Bacteria</taxon>
        <taxon>Pseudomonadati</taxon>
        <taxon>Pseudomonadota</taxon>
        <taxon>Gammaproteobacteria</taxon>
        <taxon>Alteromonadales</taxon>
        <taxon>Echinimonadaceae</taxon>
        <taxon>Neiella</taxon>
    </lineage>
</organism>